<name>A0A6J4I0V4_9CHLR</name>
<dbReference type="Pfam" id="PF00884">
    <property type="entry name" value="Sulfatase"/>
    <property type="match status" value="1"/>
</dbReference>
<feature type="domain" description="Sulfatase N-terminal" evidence="4">
    <location>
        <begin position="4"/>
        <end position="347"/>
    </location>
</feature>
<evidence type="ECO:0000259" key="4">
    <source>
        <dbReference type="Pfam" id="PF00884"/>
    </source>
</evidence>
<dbReference type="InterPro" id="IPR017850">
    <property type="entry name" value="Alkaline_phosphatase_core_sf"/>
</dbReference>
<dbReference type="PANTHER" id="PTHR42693">
    <property type="entry name" value="ARYLSULFATASE FAMILY MEMBER"/>
    <property type="match status" value="1"/>
</dbReference>
<dbReference type="InterPro" id="IPR050738">
    <property type="entry name" value="Sulfatase"/>
</dbReference>
<dbReference type="PANTHER" id="PTHR42693:SF53">
    <property type="entry name" value="ENDO-4-O-SULFATASE"/>
    <property type="match status" value="1"/>
</dbReference>
<evidence type="ECO:0000256" key="2">
    <source>
        <dbReference type="ARBA" id="ARBA00022801"/>
    </source>
</evidence>
<sequence length="524" mass="57827">MSRPNILVVMTDQQKATSLGLYGNPDVRTPALESLAAGGLLYRRAYTPHPLCVPARASFWTGRYPHQHGSRSNELLLREGEEHAARALHAAGYALALIGKNHCFRPADLGLFEHTYSAGHTGPHGAETDPGVAQARDFFRRHDFRPRTSAYPIDYPREQCASWLIADRVIGLLEARASGDIEQPLCTWMSLPDPHPPYAAPEPYASSFDPASLTLPPWSEGELDHKPERQRLFHALSRFGDATEVDFRRALAMYYAQVAFADDCLGRVLAALDRLDLRRDTIVVFTSDHGDYAGEHRMMTKSGAMYDCLTRVPLVVSWPGTLPEGEMRDDLVSTMDVMPTLLQLAGVPAPPALTPGVFQAYALPGAVDGFVRDAVFAEYGAGGPFLTMEAVTGRIGESLPVGPDNSGGPGSEGMSAGTRPRQALPVLRARECEGRPKMVRMGRWKYVYDPGDPVEELYDLDADPWELANLAGLPEHAETRRAMRDRLLDWLLRAEDARPVPLYYDPTTLAPTQDPHHWPSGNTR</sequence>
<dbReference type="GO" id="GO:0004065">
    <property type="term" value="F:arylsulfatase activity"/>
    <property type="evidence" value="ECO:0007669"/>
    <property type="project" value="UniProtKB-EC"/>
</dbReference>
<evidence type="ECO:0000256" key="1">
    <source>
        <dbReference type="ARBA" id="ARBA00008779"/>
    </source>
</evidence>
<evidence type="ECO:0000256" key="3">
    <source>
        <dbReference type="SAM" id="MobiDB-lite"/>
    </source>
</evidence>
<feature type="region of interest" description="Disordered" evidence="3">
    <location>
        <begin position="400"/>
        <end position="421"/>
    </location>
</feature>
<evidence type="ECO:0000313" key="5">
    <source>
        <dbReference type="EMBL" id="CAA9236798.1"/>
    </source>
</evidence>
<gene>
    <name evidence="5" type="ORF">AVDCRST_MAG77-1506</name>
</gene>
<dbReference type="InterPro" id="IPR000917">
    <property type="entry name" value="Sulfatase_N"/>
</dbReference>
<accession>A0A6J4I0V4</accession>
<dbReference type="Gene3D" id="3.40.720.10">
    <property type="entry name" value="Alkaline Phosphatase, subunit A"/>
    <property type="match status" value="2"/>
</dbReference>
<reference evidence="5" key="1">
    <citation type="submission" date="2020-02" db="EMBL/GenBank/DDBJ databases">
        <authorList>
            <person name="Meier V. D."/>
        </authorList>
    </citation>
    <scope>NUCLEOTIDE SEQUENCE</scope>
    <source>
        <strain evidence="5">AVDCRST_MAG77</strain>
    </source>
</reference>
<comment type="similarity">
    <text evidence="1">Belongs to the sulfatase family.</text>
</comment>
<keyword evidence="2 5" id="KW-0378">Hydrolase</keyword>
<organism evidence="5">
    <name type="scientific">uncultured Chloroflexota bacterium</name>
    <dbReference type="NCBI Taxonomy" id="166587"/>
    <lineage>
        <taxon>Bacteria</taxon>
        <taxon>Bacillati</taxon>
        <taxon>Chloroflexota</taxon>
        <taxon>environmental samples</taxon>
    </lineage>
</organism>
<feature type="region of interest" description="Disordered" evidence="3">
    <location>
        <begin position="504"/>
        <end position="524"/>
    </location>
</feature>
<dbReference type="EMBL" id="CADCTC010000083">
    <property type="protein sequence ID" value="CAA9236798.1"/>
    <property type="molecule type" value="Genomic_DNA"/>
</dbReference>
<protein>
    <submittedName>
        <fullName evidence="5">Arylsulfatase</fullName>
        <ecNumber evidence="5">3.1.6.1</ecNumber>
    </submittedName>
</protein>
<proteinExistence type="inferred from homology"/>
<dbReference type="SUPFAM" id="SSF53649">
    <property type="entry name" value="Alkaline phosphatase-like"/>
    <property type="match status" value="1"/>
</dbReference>
<dbReference type="AlphaFoldDB" id="A0A6J4I0V4"/>
<dbReference type="EC" id="3.1.6.1" evidence="5"/>